<protein>
    <submittedName>
        <fullName evidence="3">DUF4274 domain-containing protein</fullName>
    </submittedName>
</protein>
<reference evidence="3" key="1">
    <citation type="submission" date="2020-12" db="EMBL/GenBank/DDBJ databases">
        <title>Clostridium thailandense sp. nov., a novel acetogenic bacterium isolated from peat land soil in Thailand.</title>
        <authorList>
            <person name="Chaikitkaew S."/>
            <person name="Birkeland N.K."/>
        </authorList>
    </citation>
    <scope>NUCLEOTIDE SEQUENCE</scope>
    <source>
        <strain evidence="3">DSM 17425</strain>
    </source>
</reference>
<comment type="caution">
    <text evidence="3">The sequence shown here is derived from an EMBL/GenBank/DDBJ whole genome shotgun (WGS) entry which is preliminary data.</text>
</comment>
<gene>
    <name evidence="3" type="ORF">I6U51_19165</name>
</gene>
<dbReference type="Pfam" id="PF12796">
    <property type="entry name" value="Ank_2"/>
    <property type="match status" value="1"/>
</dbReference>
<evidence type="ECO:0000313" key="3">
    <source>
        <dbReference type="EMBL" id="MBI6874794.1"/>
    </source>
</evidence>
<evidence type="ECO:0000313" key="4">
    <source>
        <dbReference type="Proteomes" id="UP000622687"/>
    </source>
</evidence>
<keyword evidence="1" id="KW-0040">ANK repeat</keyword>
<dbReference type="PROSITE" id="PS50297">
    <property type="entry name" value="ANK_REP_REGION"/>
    <property type="match status" value="1"/>
</dbReference>
<evidence type="ECO:0000256" key="1">
    <source>
        <dbReference type="PROSITE-ProRule" id="PRU00023"/>
    </source>
</evidence>
<feature type="repeat" description="ANK" evidence="1">
    <location>
        <begin position="30"/>
        <end position="63"/>
    </location>
</feature>
<dbReference type="InterPro" id="IPR036770">
    <property type="entry name" value="Ankyrin_rpt-contain_sf"/>
</dbReference>
<accession>A0A934I0W4</accession>
<evidence type="ECO:0000259" key="2">
    <source>
        <dbReference type="Pfam" id="PF14096"/>
    </source>
</evidence>
<dbReference type="Pfam" id="PF14096">
    <property type="entry name" value="DUF4274"/>
    <property type="match status" value="1"/>
</dbReference>
<organism evidence="3 4">
    <name type="scientific">Clostridium aciditolerans</name>
    <dbReference type="NCBI Taxonomy" id="339861"/>
    <lineage>
        <taxon>Bacteria</taxon>
        <taxon>Bacillati</taxon>
        <taxon>Bacillota</taxon>
        <taxon>Clostridia</taxon>
        <taxon>Eubacteriales</taxon>
        <taxon>Clostridiaceae</taxon>
        <taxon>Clostridium</taxon>
    </lineage>
</organism>
<dbReference type="RefSeq" id="WP_211144171.1">
    <property type="nucleotide sequence ID" value="NZ_JAEEGB010000035.1"/>
</dbReference>
<name>A0A934I0W4_9CLOT</name>
<dbReference type="EMBL" id="JAEEGB010000035">
    <property type="protein sequence ID" value="MBI6874794.1"/>
    <property type="molecule type" value="Genomic_DNA"/>
</dbReference>
<dbReference type="AlphaFoldDB" id="A0A934I0W4"/>
<dbReference type="SUPFAM" id="SSF48403">
    <property type="entry name" value="Ankyrin repeat"/>
    <property type="match status" value="1"/>
</dbReference>
<dbReference type="Gene3D" id="1.25.40.20">
    <property type="entry name" value="Ankyrin repeat-containing domain"/>
    <property type="match status" value="1"/>
</dbReference>
<dbReference type="SMART" id="SM00248">
    <property type="entry name" value="ANK"/>
    <property type="match status" value="2"/>
</dbReference>
<proteinExistence type="predicted"/>
<feature type="domain" description="DUF4274" evidence="2">
    <location>
        <begin position="153"/>
        <end position="224"/>
    </location>
</feature>
<dbReference type="InterPro" id="IPR025369">
    <property type="entry name" value="DUF4274"/>
</dbReference>
<dbReference type="InterPro" id="IPR002110">
    <property type="entry name" value="Ankyrin_rpt"/>
</dbReference>
<dbReference type="PROSITE" id="PS50088">
    <property type="entry name" value="ANK_REPEAT"/>
    <property type="match status" value="1"/>
</dbReference>
<sequence>MSIFEAIKNKSIKQLREAIIDENINGKDQYGRTPLHYAIVQKAPIEFFQELIDLGADINIEDKLQETVIYKAIKFKNKQAIQILIDNGVQLNHPLGIKYTPWFSARHSPQIADLMIETKGAIRLTLTKEEEDIIEELLYLDTLDLERNFQKLNTPELLHAFVLNFNWDDDIEPIERILHNPLCKEITAIEMFELADGDYWLKHKNIKYEYEKQFVKFINDILEKFPKIR</sequence>
<dbReference type="Proteomes" id="UP000622687">
    <property type="component" value="Unassembled WGS sequence"/>
</dbReference>
<keyword evidence="4" id="KW-1185">Reference proteome</keyword>